<accession>A0A090W8N9</accession>
<evidence type="ECO:0008006" key="6">
    <source>
        <dbReference type="Google" id="ProtNLM"/>
    </source>
</evidence>
<dbReference type="OrthoDB" id="8418771at2"/>
<evidence type="ECO:0000313" key="4">
    <source>
        <dbReference type="Proteomes" id="UP000029646"/>
    </source>
</evidence>
<evidence type="ECO:0000313" key="2">
    <source>
        <dbReference type="EMBL" id="GAL73326.1"/>
    </source>
</evidence>
<keyword evidence="5" id="KW-1185">Reference proteome</keyword>
<protein>
    <recommendedName>
        <fullName evidence="6">Phosphoribosylpyrophosphate synthetase</fullName>
    </recommendedName>
</protein>
<evidence type="ECO:0000313" key="1">
    <source>
        <dbReference type="EMBL" id="GAL68350.1"/>
    </source>
</evidence>
<sequence length="111" mass="12774">MDNEYAKHEKDYIRAYEEKGYVSHFRVESNKLVSNNNNYEYKPMDVHVVAEHRYEGMSNPSDMSILYVLETNKGEKGTFLLAYGPNADADAAEFFKNIPNTNISDKANINK</sequence>
<dbReference type="STRING" id="504487.JCM19538_1764"/>
<gene>
    <name evidence="1" type="ORF">JCM19301_1957</name>
    <name evidence="2" type="ORF">JCM19302_392</name>
    <name evidence="3" type="ORF">JCM19538_1764</name>
</gene>
<dbReference type="RefSeq" id="WP_042245438.1">
    <property type="nucleotide sequence ID" value="NZ_BBNR01000019.1"/>
</dbReference>
<evidence type="ECO:0000313" key="3">
    <source>
        <dbReference type="EMBL" id="GAL89527.1"/>
    </source>
</evidence>
<comment type="caution">
    <text evidence="2">The sequence shown here is derived from an EMBL/GenBank/DDBJ whole genome shotgun (WGS) entry which is preliminary data.</text>
</comment>
<dbReference type="Proteomes" id="UP000030184">
    <property type="component" value="Unassembled WGS sequence"/>
</dbReference>
<dbReference type="EMBL" id="BBNS01000050">
    <property type="protein sequence ID" value="GAL73326.1"/>
    <property type="molecule type" value="Genomic_DNA"/>
</dbReference>
<dbReference type="EMBL" id="BBNY01000010">
    <property type="protein sequence ID" value="GAL89527.1"/>
    <property type="molecule type" value="Genomic_DNA"/>
</dbReference>
<dbReference type="EMBL" id="BBNR01000019">
    <property type="protein sequence ID" value="GAL68350.1"/>
    <property type="molecule type" value="Genomic_DNA"/>
</dbReference>
<organism evidence="2 4">
    <name type="scientific">Jejuia pallidilutea</name>
    <dbReference type="NCBI Taxonomy" id="504487"/>
    <lineage>
        <taxon>Bacteria</taxon>
        <taxon>Pseudomonadati</taxon>
        <taxon>Bacteroidota</taxon>
        <taxon>Flavobacteriia</taxon>
        <taxon>Flavobacteriales</taxon>
        <taxon>Flavobacteriaceae</taxon>
        <taxon>Jejuia</taxon>
    </lineage>
</organism>
<reference evidence="5" key="1">
    <citation type="journal article" date="2014" name="Genome Announc.">
        <title>Draft Genome Sequence of Marine Flavobacterium Jejuia pallidilutea Strain 11shimoA1 and Pigmentation Mutants.</title>
        <authorList>
            <person name="Takatani N."/>
            <person name="Nakanishi M."/>
            <person name="Meirelles P."/>
            <person name="Mino S."/>
            <person name="Suda W."/>
            <person name="Oshima K."/>
            <person name="Hattori M."/>
            <person name="Ohkuma M."/>
            <person name="Hosokawa M."/>
            <person name="Miyashita K."/>
            <person name="Thompson F.L."/>
            <person name="Niwa A."/>
            <person name="Sawabe T."/>
            <person name="Sawabe T."/>
        </authorList>
    </citation>
    <scope>NUCLEOTIDE SEQUENCE [LARGE SCALE GENOMIC DNA]</scope>
    <source>
        <strain evidence="5">JCM 19538</strain>
    </source>
</reference>
<dbReference type="eggNOG" id="ENOG5032UCJ">
    <property type="taxonomic scope" value="Bacteria"/>
</dbReference>
<dbReference type="Proteomes" id="UP000029641">
    <property type="component" value="Unassembled WGS sequence"/>
</dbReference>
<evidence type="ECO:0000313" key="5">
    <source>
        <dbReference type="Proteomes" id="UP000030184"/>
    </source>
</evidence>
<dbReference type="Proteomes" id="UP000029646">
    <property type="component" value="Unassembled WGS sequence"/>
</dbReference>
<proteinExistence type="predicted"/>
<name>A0A090W8N9_9FLAO</name>
<dbReference type="AlphaFoldDB" id="A0A090W8N9"/>